<organism evidence="2 3">
    <name type="scientific">Leptolyngbya foveolarum</name>
    <dbReference type="NCBI Taxonomy" id="47253"/>
    <lineage>
        <taxon>Bacteria</taxon>
        <taxon>Bacillati</taxon>
        <taxon>Cyanobacteriota</taxon>
        <taxon>Cyanophyceae</taxon>
        <taxon>Leptolyngbyales</taxon>
        <taxon>Leptolyngbyaceae</taxon>
        <taxon>Leptolyngbya group</taxon>
        <taxon>Leptolyngbya</taxon>
    </lineage>
</organism>
<evidence type="ECO:0000259" key="1">
    <source>
        <dbReference type="PROSITE" id="PS50933"/>
    </source>
</evidence>
<evidence type="ECO:0000313" key="2">
    <source>
        <dbReference type="EMBL" id="PZO19377.1"/>
    </source>
</evidence>
<reference evidence="3" key="1">
    <citation type="submission" date="2018-04" db="EMBL/GenBank/DDBJ databases">
        <authorList>
            <person name="Cornet L."/>
        </authorList>
    </citation>
    <scope>NUCLEOTIDE SEQUENCE [LARGE SCALE GENOMIC DNA]</scope>
</reference>
<sequence length="213" mass="22994">MRIYLKRFRHLILGLVTCLTVLGLCIPSLNGLIGASPAQAIQPSTVTSSNFSLTASAQSNVKTAEARLLTQGMQQPYTTYVAIMSEDNVVPNSPNTLARGTVGAVVSGNRLVTRGSFNILTSPMRDYASDPVNPPNTKITSAFHIHQGTSMENGPFQYALDVTTDETGRSGSARGEYMLTPEQMQALADGRLYVDIHTTKNRGGELRGILMPY</sequence>
<dbReference type="PROSITE" id="PS50933">
    <property type="entry name" value="CHRD"/>
    <property type="match status" value="1"/>
</dbReference>
<dbReference type="SMART" id="SM00754">
    <property type="entry name" value="CHRD"/>
    <property type="match status" value="1"/>
</dbReference>
<dbReference type="AlphaFoldDB" id="A0A2W4UJK3"/>
<protein>
    <submittedName>
        <fullName evidence="2">CHRD domain-containing protein</fullName>
    </submittedName>
</protein>
<comment type="caution">
    <text evidence="2">The sequence shown here is derived from an EMBL/GenBank/DDBJ whole genome shotgun (WGS) entry which is preliminary data.</text>
</comment>
<dbReference type="Proteomes" id="UP000249354">
    <property type="component" value="Unassembled WGS sequence"/>
</dbReference>
<reference evidence="2 3" key="2">
    <citation type="submission" date="2018-06" db="EMBL/GenBank/DDBJ databases">
        <title>Metagenomic assembly of (sub)arctic Cyanobacteria and their associated microbiome from non-axenic cultures.</title>
        <authorList>
            <person name="Baurain D."/>
        </authorList>
    </citation>
    <scope>NUCLEOTIDE SEQUENCE [LARGE SCALE GENOMIC DNA]</scope>
    <source>
        <strain evidence="2">ULC129bin1</strain>
    </source>
</reference>
<dbReference type="InterPro" id="IPR010895">
    <property type="entry name" value="CHRD"/>
</dbReference>
<name>A0A2W4UJK3_9CYAN</name>
<dbReference type="EMBL" id="QBMC01000045">
    <property type="protein sequence ID" value="PZO19377.1"/>
    <property type="molecule type" value="Genomic_DNA"/>
</dbReference>
<proteinExistence type="predicted"/>
<gene>
    <name evidence="2" type="ORF">DCF25_08675</name>
</gene>
<feature type="domain" description="CHRD" evidence="1">
    <location>
        <begin position="76"/>
        <end position="213"/>
    </location>
</feature>
<accession>A0A2W4UJK3</accession>
<evidence type="ECO:0000313" key="3">
    <source>
        <dbReference type="Proteomes" id="UP000249354"/>
    </source>
</evidence>
<dbReference type="Pfam" id="PF07452">
    <property type="entry name" value="CHRD"/>
    <property type="match status" value="1"/>
</dbReference>